<evidence type="ECO:0000313" key="3">
    <source>
        <dbReference type="EMBL" id="MBW0552645.1"/>
    </source>
</evidence>
<accession>A0A9Q3IYF0</accession>
<dbReference type="AlphaFoldDB" id="A0A9Q3IYF0"/>
<feature type="region of interest" description="Disordered" evidence="1">
    <location>
        <begin position="1"/>
        <end position="27"/>
    </location>
</feature>
<organism evidence="3 4">
    <name type="scientific">Austropuccinia psidii MF-1</name>
    <dbReference type="NCBI Taxonomy" id="1389203"/>
    <lineage>
        <taxon>Eukaryota</taxon>
        <taxon>Fungi</taxon>
        <taxon>Dikarya</taxon>
        <taxon>Basidiomycota</taxon>
        <taxon>Pucciniomycotina</taxon>
        <taxon>Pucciniomycetes</taxon>
        <taxon>Pucciniales</taxon>
        <taxon>Sphaerophragmiaceae</taxon>
        <taxon>Austropuccinia</taxon>
    </lineage>
</organism>
<keyword evidence="2" id="KW-0472">Membrane</keyword>
<feature type="compositionally biased region" description="Polar residues" evidence="1">
    <location>
        <begin position="460"/>
        <end position="472"/>
    </location>
</feature>
<feature type="region of interest" description="Disordered" evidence="1">
    <location>
        <begin position="136"/>
        <end position="161"/>
    </location>
</feature>
<protein>
    <submittedName>
        <fullName evidence="3">Uncharacterized protein</fullName>
    </submittedName>
</protein>
<comment type="caution">
    <text evidence="3">The sequence shown here is derived from an EMBL/GenBank/DDBJ whole genome shotgun (WGS) entry which is preliminary data.</text>
</comment>
<feature type="transmembrane region" description="Helical" evidence="2">
    <location>
        <begin position="189"/>
        <end position="209"/>
    </location>
</feature>
<feature type="region of interest" description="Disordered" evidence="1">
    <location>
        <begin position="453"/>
        <end position="472"/>
    </location>
</feature>
<reference evidence="3" key="1">
    <citation type="submission" date="2021-03" db="EMBL/GenBank/DDBJ databases">
        <title>Draft genome sequence of rust myrtle Austropuccinia psidii MF-1, a brazilian biotype.</title>
        <authorList>
            <person name="Quecine M.C."/>
            <person name="Pachon D.M.R."/>
            <person name="Bonatelli M.L."/>
            <person name="Correr F.H."/>
            <person name="Franceschini L.M."/>
            <person name="Leite T.F."/>
            <person name="Margarido G.R.A."/>
            <person name="Almeida C.A."/>
            <person name="Ferrarezi J.A."/>
            <person name="Labate C.A."/>
        </authorList>
    </citation>
    <scope>NUCLEOTIDE SEQUENCE</scope>
    <source>
        <strain evidence="3">MF-1</strain>
    </source>
</reference>
<evidence type="ECO:0000256" key="2">
    <source>
        <dbReference type="SAM" id="Phobius"/>
    </source>
</evidence>
<dbReference type="OrthoDB" id="2505942at2759"/>
<feature type="transmembrane region" description="Helical" evidence="2">
    <location>
        <begin position="247"/>
        <end position="266"/>
    </location>
</feature>
<sequence>MSLLNNNKNSNFTQSSQLPCPHQSISSFTPSDELQEISMFTSSSSFNSSQLHSENIQLRNQPSTSSQNLNTIYTTSLIPILIDQHSGLQITLSSPSSHQSRLEATPLPKKVGEIGYVNPNQTVRFVSFSQDSSLNTPIPPTNLDNQSLTSPSSRNSNLSGIAQQNQNYPNLALLTNQNQPAHRLLLKPILLIVFGLIVFAITMLCFFQLQSRSLHTRNNSISNSTMTSDSNDSQATSNPNSGSNLSFAYIGTIFIITFLVEFWLIIEAVRSFRHRLGLWVDQEYPSLPSDLSDSNSVLSPPVLPQWAKILRIKPQPTRPPLLPPYTAVLNLIRSSGRSEHTTGTGDVEDGEVIRNLVIGQGHAAPAFDGEEFRKSTVVMGGPAKRASQTSNVSQYSSPGLIRTLSRRFSTRFTNLRPSSLDHLQSTSENNSILPSILLQPSPLTRQNFLDSYLPRAPSPIHNSNSTSRLRTP</sequence>
<gene>
    <name evidence="3" type="ORF">O181_092360</name>
</gene>
<keyword evidence="4" id="KW-1185">Reference proteome</keyword>
<keyword evidence="2" id="KW-0812">Transmembrane</keyword>
<evidence type="ECO:0000313" key="4">
    <source>
        <dbReference type="Proteomes" id="UP000765509"/>
    </source>
</evidence>
<dbReference type="Proteomes" id="UP000765509">
    <property type="component" value="Unassembled WGS sequence"/>
</dbReference>
<proteinExistence type="predicted"/>
<name>A0A9Q3IYF0_9BASI</name>
<evidence type="ECO:0000256" key="1">
    <source>
        <dbReference type="SAM" id="MobiDB-lite"/>
    </source>
</evidence>
<keyword evidence="2" id="KW-1133">Transmembrane helix</keyword>
<dbReference type="EMBL" id="AVOT02058866">
    <property type="protein sequence ID" value="MBW0552645.1"/>
    <property type="molecule type" value="Genomic_DNA"/>
</dbReference>